<reference evidence="3" key="1">
    <citation type="journal article" date="2019" name="Int. J. Syst. Evol. Microbiol.">
        <title>The Global Catalogue of Microorganisms (GCM) 10K type strain sequencing project: providing services to taxonomists for standard genome sequencing and annotation.</title>
        <authorList>
            <consortium name="The Broad Institute Genomics Platform"/>
            <consortium name="The Broad Institute Genome Sequencing Center for Infectious Disease"/>
            <person name="Wu L."/>
            <person name="Ma J."/>
        </authorList>
    </citation>
    <scope>NUCLEOTIDE SEQUENCE [LARGE SCALE GENOMIC DNA]</scope>
    <source>
        <strain evidence="3">CGMCC 4.7152</strain>
    </source>
</reference>
<proteinExistence type="predicted"/>
<dbReference type="RefSeq" id="WP_380129129.1">
    <property type="nucleotide sequence ID" value="NZ_JBHSIU010000131.1"/>
</dbReference>
<name>A0ABV9WIV6_9ACTN</name>
<dbReference type="EMBL" id="JBHSIU010000131">
    <property type="protein sequence ID" value="MFC5008428.1"/>
    <property type="molecule type" value="Genomic_DNA"/>
</dbReference>
<sequence>MTAYTDRCAPCQAEQEQRLTQARQSSANQVEAAWDRVRSAAQALADADAPGLTARQQFAGVRKAFFSHETLYDDLEPAWPVTDCTWDVPESRQDGGGERLLPTGVTRNGDLVPLHNTGWNEQPVRKTRDKQRLTTDPGNRVRSIQRTAIELNAIAAQLERRLNGH</sequence>
<evidence type="ECO:0000313" key="2">
    <source>
        <dbReference type="EMBL" id="MFC5008428.1"/>
    </source>
</evidence>
<accession>A0ABV9WIV6</accession>
<organism evidence="2 3">
    <name type="scientific">Dactylosporangium cerinum</name>
    <dbReference type="NCBI Taxonomy" id="1434730"/>
    <lineage>
        <taxon>Bacteria</taxon>
        <taxon>Bacillati</taxon>
        <taxon>Actinomycetota</taxon>
        <taxon>Actinomycetes</taxon>
        <taxon>Micromonosporales</taxon>
        <taxon>Micromonosporaceae</taxon>
        <taxon>Dactylosporangium</taxon>
    </lineage>
</organism>
<dbReference type="Proteomes" id="UP001595912">
    <property type="component" value="Unassembled WGS sequence"/>
</dbReference>
<keyword evidence="3" id="KW-1185">Reference proteome</keyword>
<feature type="region of interest" description="Disordered" evidence="1">
    <location>
        <begin position="89"/>
        <end position="137"/>
    </location>
</feature>
<evidence type="ECO:0000256" key="1">
    <source>
        <dbReference type="SAM" id="MobiDB-lite"/>
    </source>
</evidence>
<evidence type="ECO:0000313" key="3">
    <source>
        <dbReference type="Proteomes" id="UP001595912"/>
    </source>
</evidence>
<feature type="compositionally biased region" description="Basic and acidic residues" evidence="1">
    <location>
        <begin position="123"/>
        <end position="133"/>
    </location>
</feature>
<protein>
    <submittedName>
        <fullName evidence="2">Uncharacterized protein</fullName>
    </submittedName>
</protein>
<comment type="caution">
    <text evidence="2">The sequence shown here is derived from an EMBL/GenBank/DDBJ whole genome shotgun (WGS) entry which is preliminary data.</text>
</comment>
<gene>
    <name evidence="2" type="ORF">ACFPIJ_62790</name>
</gene>